<dbReference type="SUPFAM" id="SSF55120">
    <property type="entry name" value="Pseudouridine synthase"/>
    <property type="match status" value="1"/>
</dbReference>
<comment type="caution">
    <text evidence="4">Lacks conserved residue(s) required for the propagation of feature annotation.</text>
</comment>
<dbReference type="GO" id="GO:0003723">
    <property type="term" value="F:RNA binding"/>
    <property type="evidence" value="ECO:0007669"/>
    <property type="project" value="InterPro"/>
</dbReference>
<organism evidence="9 10">
    <name type="scientific">Granulibacter bethesdensis (strain ATCC BAA-1260 / CGDNIH1)</name>
    <dbReference type="NCBI Taxonomy" id="391165"/>
    <lineage>
        <taxon>Bacteria</taxon>
        <taxon>Pseudomonadati</taxon>
        <taxon>Pseudomonadota</taxon>
        <taxon>Alphaproteobacteria</taxon>
        <taxon>Acetobacterales</taxon>
        <taxon>Acetobacteraceae</taxon>
        <taxon>Granulibacter</taxon>
    </lineage>
</organism>
<dbReference type="CDD" id="cd02570">
    <property type="entry name" value="PseudoU_synth_EcTruA"/>
    <property type="match status" value="1"/>
</dbReference>
<dbReference type="KEGG" id="gbe:GbCGDNIH1_0690"/>
<evidence type="ECO:0000313" key="10">
    <source>
        <dbReference type="Proteomes" id="UP000001963"/>
    </source>
</evidence>
<dbReference type="InterPro" id="IPR020097">
    <property type="entry name" value="PsdUridine_synth_TruA_a/b_dom"/>
</dbReference>
<dbReference type="PANTHER" id="PTHR11142:SF0">
    <property type="entry name" value="TRNA PSEUDOURIDINE SYNTHASE-LIKE 1"/>
    <property type="match status" value="1"/>
</dbReference>
<dbReference type="HAMAP" id="MF_00171">
    <property type="entry name" value="TruA"/>
    <property type="match status" value="1"/>
</dbReference>
<dbReference type="Gene3D" id="3.30.70.660">
    <property type="entry name" value="Pseudouridine synthase I, catalytic domain, C-terminal subdomain"/>
    <property type="match status" value="1"/>
</dbReference>
<name>Q0BUB4_GRABC</name>
<dbReference type="GO" id="GO:0160147">
    <property type="term" value="F:tRNA pseudouridine(38-40) synthase activity"/>
    <property type="evidence" value="ECO:0007669"/>
    <property type="project" value="UniProtKB-EC"/>
</dbReference>
<evidence type="ECO:0000256" key="7">
    <source>
        <dbReference type="RuleBase" id="RU003792"/>
    </source>
</evidence>
<dbReference type="PANTHER" id="PTHR11142">
    <property type="entry name" value="PSEUDOURIDYLATE SYNTHASE"/>
    <property type="match status" value="1"/>
</dbReference>
<evidence type="ECO:0000256" key="4">
    <source>
        <dbReference type="HAMAP-Rule" id="MF_00171"/>
    </source>
</evidence>
<gene>
    <name evidence="4" type="primary">truA</name>
    <name evidence="9" type="ordered locus">GbCGDNIH1_0690</name>
</gene>
<reference evidence="9 10" key="1">
    <citation type="journal article" date="2007" name="J. Bacteriol.">
        <title>Genome sequence analysis of the emerging human pathogenic acetic acid bacterium Granulibacter bethesdensis.</title>
        <authorList>
            <person name="Greenberg D.E."/>
            <person name="Porcella S.F."/>
            <person name="Zelazny A.M."/>
            <person name="Virtaneva K."/>
            <person name="Sturdevant D.E."/>
            <person name="Kupko J.J.III."/>
            <person name="Barbian K.D."/>
            <person name="Babar A."/>
            <person name="Dorward D.W."/>
            <person name="Holland S.M."/>
        </authorList>
    </citation>
    <scope>NUCLEOTIDE SEQUENCE [LARGE SCALE GENOMIC DNA]</scope>
    <source>
        <strain evidence="10">ATCC BAA-1260 / CGDNIH1</strain>
    </source>
</reference>
<accession>Q0BUB4</accession>
<dbReference type="EC" id="5.4.99.12" evidence="4"/>
<dbReference type="InterPro" id="IPR020095">
    <property type="entry name" value="PsdUridine_synth_TruA_C"/>
</dbReference>
<dbReference type="Gene3D" id="3.30.70.580">
    <property type="entry name" value="Pseudouridine synthase I, catalytic domain, N-terminal subdomain"/>
    <property type="match status" value="1"/>
</dbReference>
<comment type="subunit">
    <text evidence="4">Homodimer.</text>
</comment>
<dbReference type="PIRSF" id="PIRSF001430">
    <property type="entry name" value="tRNA_psdUrid_synth"/>
    <property type="match status" value="1"/>
</dbReference>
<evidence type="ECO:0000256" key="6">
    <source>
        <dbReference type="PIRSR" id="PIRSR001430-2"/>
    </source>
</evidence>
<feature type="active site" description="Nucleophile" evidence="4 5">
    <location>
        <position position="107"/>
    </location>
</feature>
<keyword evidence="3 4" id="KW-0413">Isomerase</keyword>
<keyword evidence="2 4" id="KW-0819">tRNA processing</keyword>
<dbReference type="Proteomes" id="UP000001963">
    <property type="component" value="Chromosome"/>
</dbReference>
<dbReference type="Pfam" id="PF01416">
    <property type="entry name" value="PseudoU_synth_1"/>
    <property type="match status" value="1"/>
</dbReference>
<comment type="catalytic activity">
    <reaction evidence="4 7">
        <text>uridine(38/39/40) in tRNA = pseudouridine(38/39/40) in tRNA</text>
        <dbReference type="Rhea" id="RHEA:22376"/>
        <dbReference type="Rhea" id="RHEA-COMP:10085"/>
        <dbReference type="Rhea" id="RHEA-COMP:10087"/>
        <dbReference type="ChEBI" id="CHEBI:65314"/>
        <dbReference type="ChEBI" id="CHEBI:65315"/>
        <dbReference type="EC" id="5.4.99.12"/>
    </reaction>
</comment>
<comment type="similarity">
    <text evidence="1 4 7">Belongs to the tRNA pseudouridine synthase TruA family.</text>
</comment>
<dbReference type="GO" id="GO:0016829">
    <property type="term" value="F:lyase activity"/>
    <property type="evidence" value="ECO:0007669"/>
    <property type="project" value="UniProtKB-KW"/>
</dbReference>
<dbReference type="InterPro" id="IPR001406">
    <property type="entry name" value="PsdUridine_synth_TruA"/>
</dbReference>
<proteinExistence type="inferred from homology"/>
<feature type="domain" description="Pseudouridine synthase I TruA alpha/beta" evidence="8">
    <location>
        <begin position="199"/>
        <end position="301"/>
    </location>
</feature>
<dbReference type="EMBL" id="CP000394">
    <property type="protein sequence ID" value="ABI61588.2"/>
    <property type="molecule type" value="Genomic_DNA"/>
</dbReference>
<dbReference type="GO" id="GO:0031119">
    <property type="term" value="P:tRNA pseudouridine synthesis"/>
    <property type="evidence" value="ECO:0007669"/>
    <property type="project" value="UniProtKB-UniRule"/>
</dbReference>
<keyword evidence="10" id="KW-1185">Reference proteome</keyword>
<evidence type="ECO:0000259" key="8">
    <source>
        <dbReference type="Pfam" id="PF01416"/>
    </source>
</evidence>
<evidence type="ECO:0000313" key="9">
    <source>
        <dbReference type="EMBL" id="ABI61588.2"/>
    </source>
</evidence>
<evidence type="ECO:0000256" key="1">
    <source>
        <dbReference type="ARBA" id="ARBA00009375"/>
    </source>
</evidence>
<dbReference type="eggNOG" id="COG0101">
    <property type="taxonomic scope" value="Bacteria"/>
</dbReference>
<evidence type="ECO:0000256" key="2">
    <source>
        <dbReference type="ARBA" id="ARBA00022694"/>
    </source>
</evidence>
<dbReference type="InterPro" id="IPR020094">
    <property type="entry name" value="TruA/RsuA/RluB/E/F_N"/>
</dbReference>
<dbReference type="NCBIfam" id="TIGR00071">
    <property type="entry name" value="hisT_truA"/>
    <property type="match status" value="1"/>
</dbReference>
<comment type="function">
    <text evidence="4">Formation of pseudouridine at positions 38, 39 and 40 in the anticodon stem and loop of transfer RNAs.</text>
</comment>
<dbReference type="InterPro" id="IPR020103">
    <property type="entry name" value="PsdUridine_synth_cat_dom_sf"/>
</dbReference>
<protein>
    <recommendedName>
        <fullName evidence="4">tRNA pseudouridine synthase A</fullName>
        <ecNumber evidence="4">5.4.99.12</ecNumber>
    </recommendedName>
    <alternativeName>
        <fullName evidence="4">tRNA pseudouridine(38-40) synthase</fullName>
    </alternativeName>
    <alternativeName>
        <fullName evidence="4">tRNA pseudouridylate synthase I</fullName>
    </alternativeName>
    <alternativeName>
        <fullName evidence="4">tRNA-uridine isomerase I</fullName>
    </alternativeName>
</protein>
<dbReference type="AlphaFoldDB" id="Q0BUB4"/>
<sequence length="306" mass="33863">MVHFAWTRCRNRAARHWMPPRSCGAISCRQAPGWMSMGFPDPQPGWTRYALRIEYDGTPFIGWQRQGTDDSATAQGRAVSVQWVLEQAAARLARGEAVSSIVAGRTDAGVHAQAQVAQIDLPTAFHPERVREALNFHMKPYPVAILEAAYAPDGWNARFSAIGRSYRYLILNRRARPALMEGRVWHVAQPLDADTMDGAAKHLLGRHDFTSFRAAACQAKSPLRTLDRLDVRRDGDLITIIAEARSFLHHQVRNMVGTLKLVGDGRWTAEHVAAALAARDRAKAGPTAPPDGLALTGVIYEQDPFL</sequence>
<evidence type="ECO:0000256" key="3">
    <source>
        <dbReference type="ARBA" id="ARBA00023235"/>
    </source>
</evidence>
<dbReference type="STRING" id="391165.GbCGDNIH1_0690"/>
<feature type="binding site" evidence="4 6">
    <location>
        <position position="166"/>
    </location>
    <ligand>
        <name>substrate</name>
    </ligand>
</feature>
<evidence type="ECO:0000256" key="5">
    <source>
        <dbReference type="PIRSR" id="PIRSR001430-1"/>
    </source>
</evidence>
<keyword evidence="9" id="KW-0456">Lyase</keyword>